<dbReference type="SUPFAM" id="SSF48726">
    <property type="entry name" value="Immunoglobulin"/>
    <property type="match status" value="1"/>
</dbReference>
<keyword evidence="4" id="KW-0393">Immunoglobulin domain</keyword>
<comment type="caution">
    <text evidence="6">The sequence shown here is derived from an EMBL/GenBank/DDBJ whole genome shotgun (WGS) entry which is preliminary data.</text>
</comment>
<dbReference type="InterPro" id="IPR036179">
    <property type="entry name" value="Ig-like_dom_sf"/>
</dbReference>
<organism evidence="6 7">
    <name type="scientific">Plakobranchus ocellatus</name>
    <dbReference type="NCBI Taxonomy" id="259542"/>
    <lineage>
        <taxon>Eukaryota</taxon>
        <taxon>Metazoa</taxon>
        <taxon>Spiralia</taxon>
        <taxon>Lophotrochozoa</taxon>
        <taxon>Mollusca</taxon>
        <taxon>Gastropoda</taxon>
        <taxon>Heterobranchia</taxon>
        <taxon>Euthyneura</taxon>
        <taxon>Panpulmonata</taxon>
        <taxon>Sacoglossa</taxon>
        <taxon>Placobranchoidea</taxon>
        <taxon>Plakobranchidae</taxon>
        <taxon>Plakobranchus</taxon>
    </lineage>
</organism>
<dbReference type="Gene3D" id="2.60.40.10">
    <property type="entry name" value="Immunoglobulins"/>
    <property type="match status" value="1"/>
</dbReference>
<dbReference type="PANTHER" id="PTHR12231:SF253">
    <property type="entry name" value="DPR-INTERACTING PROTEIN ETA, ISOFORM B-RELATED"/>
    <property type="match status" value="1"/>
</dbReference>
<evidence type="ECO:0000256" key="4">
    <source>
        <dbReference type="ARBA" id="ARBA00023319"/>
    </source>
</evidence>
<dbReference type="PANTHER" id="PTHR12231">
    <property type="entry name" value="CTX-RELATED TYPE I TRANSMEMBRANE PROTEIN"/>
    <property type="match status" value="1"/>
</dbReference>
<proteinExistence type="predicted"/>
<dbReference type="Pfam" id="PF13927">
    <property type="entry name" value="Ig_3"/>
    <property type="match status" value="1"/>
</dbReference>
<dbReference type="Proteomes" id="UP000735302">
    <property type="component" value="Unassembled WGS sequence"/>
</dbReference>
<dbReference type="InterPro" id="IPR007110">
    <property type="entry name" value="Ig-like_dom"/>
</dbReference>
<evidence type="ECO:0000313" key="7">
    <source>
        <dbReference type="Proteomes" id="UP000735302"/>
    </source>
</evidence>
<gene>
    <name evidence="6" type="ORF">PoB_002116000</name>
</gene>
<dbReference type="InterPro" id="IPR051170">
    <property type="entry name" value="Neural/epithelial_adhesion"/>
</dbReference>
<evidence type="ECO:0000256" key="1">
    <source>
        <dbReference type="ARBA" id="ARBA00022729"/>
    </source>
</evidence>
<keyword evidence="3" id="KW-1015">Disulfide bond</keyword>
<name>A0AAV3ZGB0_9GAST</name>
<reference evidence="6 7" key="1">
    <citation type="journal article" date="2021" name="Elife">
        <title>Chloroplast acquisition without the gene transfer in kleptoplastic sea slugs, Plakobranchus ocellatus.</title>
        <authorList>
            <person name="Maeda T."/>
            <person name="Takahashi S."/>
            <person name="Yoshida T."/>
            <person name="Shimamura S."/>
            <person name="Takaki Y."/>
            <person name="Nagai Y."/>
            <person name="Toyoda A."/>
            <person name="Suzuki Y."/>
            <person name="Arimoto A."/>
            <person name="Ishii H."/>
            <person name="Satoh N."/>
            <person name="Nishiyama T."/>
            <person name="Hasebe M."/>
            <person name="Maruyama T."/>
            <person name="Minagawa J."/>
            <person name="Obokata J."/>
            <person name="Shigenobu S."/>
        </authorList>
    </citation>
    <scope>NUCLEOTIDE SEQUENCE [LARGE SCALE GENOMIC DNA]</scope>
</reference>
<dbReference type="GO" id="GO:0043005">
    <property type="term" value="C:neuron projection"/>
    <property type="evidence" value="ECO:0007669"/>
    <property type="project" value="TreeGrafter"/>
</dbReference>
<evidence type="ECO:0000256" key="3">
    <source>
        <dbReference type="ARBA" id="ARBA00023157"/>
    </source>
</evidence>
<feature type="domain" description="Ig-like" evidence="5">
    <location>
        <begin position="41"/>
        <end position="139"/>
    </location>
</feature>
<keyword evidence="2" id="KW-0677">Repeat</keyword>
<evidence type="ECO:0000259" key="5">
    <source>
        <dbReference type="PROSITE" id="PS50835"/>
    </source>
</evidence>
<dbReference type="AlphaFoldDB" id="A0AAV3ZGB0"/>
<dbReference type="InterPro" id="IPR003598">
    <property type="entry name" value="Ig_sub2"/>
</dbReference>
<keyword evidence="7" id="KW-1185">Reference proteome</keyword>
<keyword evidence="1" id="KW-0732">Signal</keyword>
<accession>A0AAV3ZGB0</accession>
<sequence length="178" mass="19709">MTPGGFICQIDKADTWKIYQQRRDFSYGTGVTDPNQWRTGPNITFHSPNTLFFHTGSMMTPVVLDCQASGNPRPTYKWFRQAVGQKERQEVTSALGPKYVITNGRLTISNPSEKEDVSQYTCEATNDVGIVQSNPIEVSYGYLGEFSNDGVSATPARMYMGVEISCQSIQAKTGKGDN</sequence>
<dbReference type="InterPro" id="IPR013783">
    <property type="entry name" value="Ig-like_fold"/>
</dbReference>
<evidence type="ECO:0000256" key="2">
    <source>
        <dbReference type="ARBA" id="ARBA00022737"/>
    </source>
</evidence>
<dbReference type="SMART" id="SM00408">
    <property type="entry name" value="IGc2"/>
    <property type="match status" value="1"/>
</dbReference>
<dbReference type="PROSITE" id="PS50835">
    <property type="entry name" value="IG_LIKE"/>
    <property type="match status" value="1"/>
</dbReference>
<protein>
    <submittedName>
        <fullName evidence="6">Contactin</fullName>
    </submittedName>
</protein>
<dbReference type="EMBL" id="BLXT01002468">
    <property type="protein sequence ID" value="GFN94654.1"/>
    <property type="molecule type" value="Genomic_DNA"/>
</dbReference>
<evidence type="ECO:0000313" key="6">
    <source>
        <dbReference type="EMBL" id="GFN94654.1"/>
    </source>
</evidence>